<dbReference type="InterPro" id="IPR013320">
    <property type="entry name" value="ConA-like_dom_sf"/>
</dbReference>
<organism evidence="1">
    <name type="scientific">marine sediment metagenome</name>
    <dbReference type="NCBI Taxonomy" id="412755"/>
    <lineage>
        <taxon>unclassified sequences</taxon>
        <taxon>metagenomes</taxon>
        <taxon>ecological metagenomes</taxon>
    </lineage>
</organism>
<dbReference type="Gene3D" id="2.60.120.200">
    <property type="match status" value="1"/>
</dbReference>
<dbReference type="Pfam" id="PF13385">
    <property type="entry name" value="Laminin_G_3"/>
    <property type="match status" value="1"/>
</dbReference>
<proteinExistence type="predicted"/>
<sequence length="167" mass="18160">MWVYLDNKSTVQVLMSRRASSGSREYDLKYDNGADRFNFEVTTITGGAVATAQADNFGSPSTATWYFIVAWYDTSDDKARIQINNGTADVSAGTVVPGDGGSTTDLGRRSDGIQHLDGRLDSVSFWKRHLTAQEKTDLYNGGLGIDYDFEEAAVATGFPHSTGVIIQ</sequence>
<evidence type="ECO:0008006" key="2">
    <source>
        <dbReference type="Google" id="ProtNLM"/>
    </source>
</evidence>
<evidence type="ECO:0000313" key="1">
    <source>
        <dbReference type="EMBL" id="KKM92051.1"/>
    </source>
</evidence>
<gene>
    <name evidence="1" type="ORF">LCGC14_1222390</name>
</gene>
<comment type="caution">
    <text evidence="1">The sequence shown here is derived from an EMBL/GenBank/DDBJ whole genome shotgun (WGS) entry which is preliminary data.</text>
</comment>
<name>A0A0F9LY24_9ZZZZ</name>
<accession>A0A0F9LY24</accession>
<reference evidence="1" key="1">
    <citation type="journal article" date="2015" name="Nature">
        <title>Complex archaea that bridge the gap between prokaryotes and eukaryotes.</title>
        <authorList>
            <person name="Spang A."/>
            <person name="Saw J.H."/>
            <person name="Jorgensen S.L."/>
            <person name="Zaremba-Niedzwiedzka K."/>
            <person name="Martijn J."/>
            <person name="Lind A.E."/>
            <person name="van Eijk R."/>
            <person name="Schleper C."/>
            <person name="Guy L."/>
            <person name="Ettema T.J."/>
        </authorList>
    </citation>
    <scope>NUCLEOTIDE SEQUENCE</scope>
</reference>
<protein>
    <recommendedName>
        <fullName evidence="2">LamG-like jellyroll fold domain-containing protein</fullName>
    </recommendedName>
</protein>
<dbReference type="SUPFAM" id="SSF49899">
    <property type="entry name" value="Concanavalin A-like lectins/glucanases"/>
    <property type="match status" value="1"/>
</dbReference>
<dbReference type="EMBL" id="LAZR01006448">
    <property type="protein sequence ID" value="KKM92051.1"/>
    <property type="molecule type" value="Genomic_DNA"/>
</dbReference>
<dbReference type="AlphaFoldDB" id="A0A0F9LY24"/>